<name>K3YJA3_SETIT</name>
<evidence type="ECO:0000313" key="2">
    <source>
        <dbReference type="EnsemblPlants" id="KQL00963"/>
    </source>
</evidence>
<feature type="region of interest" description="Disordered" evidence="1">
    <location>
        <begin position="133"/>
        <end position="254"/>
    </location>
</feature>
<feature type="region of interest" description="Disordered" evidence="1">
    <location>
        <begin position="89"/>
        <end position="116"/>
    </location>
</feature>
<dbReference type="FunCoup" id="K3YJA3">
    <property type="interactions" value="555"/>
</dbReference>
<feature type="compositionally biased region" description="Low complexity" evidence="1">
    <location>
        <begin position="143"/>
        <end position="162"/>
    </location>
</feature>
<feature type="compositionally biased region" description="Acidic residues" evidence="1">
    <location>
        <begin position="1"/>
        <end position="10"/>
    </location>
</feature>
<sequence>MRPTSEETDDYERSGATTVMAAANQTPVVGDRPRRAKRRSASGHGGGAEKLDGNEPAETAVAIACAFSATRGCRWQILSCETETSRRRAVAEDGAGEDAPPGARVRMPGGPGEGVSAPPCHGPATHAMEWAATPLPPLPSRFPRQPNQPVSSPSSESLSPAPARAWGATRSRIDRPGPGVASPPHTAGRRAPAPIRSGGPAGKARPRSRRGHRCPAPWPLRRRRRRHERAGDPQELPAMDATARPAIVIDNGTG</sequence>
<feature type="region of interest" description="Disordered" evidence="1">
    <location>
        <begin position="1"/>
        <end position="54"/>
    </location>
</feature>
<proteinExistence type="predicted"/>
<evidence type="ECO:0000313" key="3">
    <source>
        <dbReference type="Proteomes" id="UP000004995"/>
    </source>
</evidence>
<dbReference type="InParanoid" id="K3YJA3"/>
<feature type="compositionally biased region" description="Basic residues" evidence="1">
    <location>
        <begin position="204"/>
        <end position="213"/>
    </location>
</feature>
<dbReference type="EnsemblPlants" id="KQL00963">
    <property type="protein sequence ID" value="KQL00963"/>
    <property type="gene ID" value="SETIT_014322mg"/>
</dbReference>
<accession>K3YJA3</accession>
<dbReference type="HOGENOM" id="CLU_1095819_0_0_1"/>
<reference evidence="3" key="1">
    <citation type="journal article" date="2012" name="Nat. Biotechnol.">
        <title>Reference genome sequence of the model plant Setaria.</title>
        <authorList>
            <person name="Bennetzen J.L."/>
            <person name="Schmutz J."/>
            <person name="Wang H."/>
            <person name="Percifield R."/>
            <person name="Hawkins J."/>
            <person name="Pontaroli A.C."/>
            <person name="Estep M."/>
            <person name="Feng L."/>
            <person name="Vaughn J.N."/>
            <person name="Grimwood J."/>
            <person name="Jenkins J."/>
            <person name="Barry K."/>
            <person name="Lindquist E."/>
            <person name="Hellsten U."/>
            <person name="Deshpande S."/>
            <person name="Wang X."/>
            <person name="Wu X."/>
            <person name="Mitros T."/>
            <person name="Triplett J."/>
            <person name="Yang X."/>
            <person name="Ye C.Y."/>
            <person name="Mauro-Herrera M."/>
            <person name="Wang L."/>
            <person name="Li P."/>
            <person name="Sharma M."/>
            <person name="Sharma R."/>
            <person name="Ronald P.C."/>
            <person name="Panaud O."/>
            <person name="Kellogg E.A."/>
            <person name="Brutnell T.P."/>
            <person name="Doust A.N."/>
            <person name="Tuskan G.A."/>
            <person name="Rokhsar D."/>
            <person name="Devos K.M."/>
        </authorList>
    </citation>
    <scope>NUCLEOTIDE SEQUENCE [LARGE SCALE GENOMIC DNA]</scope>
    <source>
        <strain evidence="3">cv. Yugu1</strain>
    </source>
</reference>
<dbReference type="AlphaFoldDB" id="K3YJA3"/>
<dbReference type="EMBL" id="AGNK02003590">
    <property type="status" value="NOT_ANNOTATED_CDS"/>
    <property type="molecule type" value="Genomic_DNA"/>
</dbReference>
<evidence type="ECO:0000256" key="1">
    <source>
        <dbReference type="SAM" id="MobiDB-lite"/>
    </source>
</evidence>
<reference evidence="2" key="2">
    <citation type="submission" date="2018-08" db="UniProtKB">
        <authorList>
            <consortium name="EnsemblPlants"/>
        </authorList>
    </citation>
    <scope>IDENTIFICATION</scope>
    <source>
        <strain evidence="2">Yugu1</strain>
    </source>
</reference>
<organism evidence="2 3">
    <name type="scientific">Setaria italica</name>
    <name type="common">Foxtail millet</name>
    <name type="synonym">Panicum italicum</name>
    <dbReference type="NCBI Taxonomy" id="4555"/>
    <lineage>
        <taxon>Eukaryota</taxon>
        <taxon>Viridiplantae</taxon>
        <taxon>Streptophyta</taxon>
        <taxon>Embryophyta</taxon>
        <taxon>Tracheophyta</taxon>
        <taxon>Spermatophyta</taxon>
        <taxon>Magnoliopsida</taxon>
        <taxon>Liliopsida</taxon>
        <taxon>Poales</taxon>
        <taxon>Poaceae</taxon>
        <taxon>PACMAD clade</taxon>
        <taxon>Panicoideae</taxon>
        <taxon>Panicodae</taxon>
        <taxon>Paniceae</taxon>
        <taxon>Cenchrinae</taxon>
        <taxon>Setaria</taxon>
    </lineage>
</organism>
<protein>
    <submittedName>
        <fullName evidence="2">Uncharacterized protein</fullName>
    </submittedName>
</protein>
<keyword evidence="3" id="KW-1185">Reference proteome</keyword>
<dbReference type="Proteomes" id="UP000004995">
    <property type="component" value="Unassembled WGS sequence"/>
</dbReference>
<dbReference type="Gramene" id="KQL00963">
    <property type="protein sequence ID" value="KQL00963"/>
    <property type="gene ID" value="SETIT_014322mg"/>
</dbReference>